<protein>
    <recommendedName>
        <fullName evidence="4">DUF2167 domain-containing protein</fullName>
    </recommendedName>
</protein>
<proteinExistence type="predicted"/>
<feature type="transmembrane region" description="Helical" evidence="1">
    <location>
        <begin position="268"/>
        <end position="285"/>
    </location>
</feature>
<keyword evidence="1" id="KW-1133">Transmembrane helix</keyword>
<accession>A0ABX0NJC2</accession>
<evidence type="ECO:0000313" key="3">
    <source>
        <dbReference type="Proteomes" id="UP000621455"/>
    </source>
</evidence>
<evidence type="ECO:0000313" key="2">
    <source>
        <dbReference type="EMBL" id="NHZ83991.1"/>
    </source>
</evidence>
<sequence length="288" mass="31379">MSEKAALKVVSNDDEALVIDVADGKTDKYYRNPIRTFSLEVFELQMHRSATVYRMSGEIEPLPVPTRHLRGSASMGRSKLAVIGAPCTATSVVPISFSVLSEAQRLSAEQNAEEYKQPLRHTGVTVGFIEADWEIGNGDDWFVECYVSAEVFAEMENAVAAGTLKKASIGLDLDNIYTNDNYAPPSVSADWFIKPNLENPKYGADMARGDITSFNLALTSIWLGPPPEAAPRDADDTEQHGYQSQPAVSAEAIALDKLGANIEKLRGTVKWVGGFIAVFLLFLVMKGS</sequence>
<reference evidence="2 3" key="1">
    <citation type="submission" date="2019-10" db="EMBL/GenBank/DDBJ databases">
        <title>Taxonomy of Antarctic Massilia spp.: description of Massilia rubra sp. nov., Massilia aquatica sp. nov., Massilia mucilaginosa sp. nov., Massilia frigida sp. nov. isolated from streams, lakes and regoliths.</title>
        <authorList>
            <person name="Holochova P."/>
            <person name="Sedlacek I."/>
            <person name="Kralova S."/>
            <person name="Maslanova I."/>
            <person name="Busse H.-J."/>
            <person name="Stankova E."/>
            <person name="Vrbovska V."/>
            <person name="Kovarovic V."/>
            <person name="Bartak M."/>
            <person name="Svec P."/>
            <person name="Pantucek R."/>
        </authorList>
    </citation>
    <scope>NUCLEOTIDE SEQUENCE [LARGE SCALE GENOMIC DNA]</scope>
    <source>
        <strain evidence="2 3">CCM 8695</strain>
    </source>
</reference>
<keyword evidence="1" id="KW-0472">Membrane</keyword>
<keyword evidence="3" id="KW-1185">Reference proteome</keyword>
<keyword evidence="1" id="KW-0812">Transmembrane</keyword>
<evidence type="ECO:0000256" key="1">
    <source>
        <dbReference type="SAM" id="Phobius"/>
    </source>
</evidence>
<name>A0ABX0NJC2_9BURK</name>
<evidence type="ECO:0008006" key="4">
    <source>
        <dbReference type="Google" id="ProtNLM"/>
    </source>
</evidence>
<comment type="caution">
    <text evidence="2">The sequence shown here is derived from an EMBL/GenBank/DDBJ whole genome shotgun (WGS) entry which is preliminary data.</text>
</comment>
<gene>
    <name evidence="2" type="ORF">F2P44_32720</name>
</gene>
<organism evidence="2 3">
    <name type="scientific">Massilia frigida</name>
    <dbReference type="NCBI Taxonomy" id="2609281"/>
    <lineage>
        <taxon>Bacteria</taxon>
        <taxon>Pseudomonadati</taxon>
        <taxon>Pseudomonadota</taxon>
        <taxon>Betaproteobacteria</taxon>
        <taxon>Burkholderiales</taxon>
        <taxon>Oxalobacteraceae</taxon>
        <taxon>Telluria group</taxon>
        <taxon>Massilia</taxon>
    </lineage>
</organism>
<dbReference type="RefSeq" id="WP_167094209.1">
    <property type="nucleotide sequence ID" value="NZ_WHJG01000073.1"/>
</dbReference>
<dbReference type="EMBL" id="WHJG01000073">
    <property type="protein sequence ID" value="NHZ83991.1"/>
    <property type="molecule type" value="Genomic_DNA"/>
</dbReference>
<dbReference type="Proteomes" id="UP000621455">
    <property type="component" value="Unassembled WGS sequence"/>
</dbReference>